<dbReference type="GO" id="GO:0005524">
    <property type="term" value="F:ATP binding"/>
    <property type="evidence" value="ECO:0007669"/>
    <property type="project" value="UniProtKB-KW"/>
</dbReference>
<dbReference type="AlphaFoldDB" id="A0A212RGA2"/>
<dbReference type="OrthoDB" id="9770562at2"/>
<evidence type="ECO:0000256" key="1">
    <source>
        <dbReference type="ARBA" id="ARBA00022741"/>
    </source>
</evidence>
<organism evidence="5 6">
    <name type="scientific">Arboricoccus pini</name>
    <dbReference type="NCBI Taxonomy" id="1963835"/>
    <lineage>
        <taxon>Bacteria</taxon>
        <taxon>Pseudomonadati</taxon>
        <taxon>Pseudomonadota</taxon>
        <taxon>Alphaproteobacteria</taxon>
        <taxon>Geminicoccales</taxon>
        <taxon>Geminicoccaceae</taxon>
        <taxon>Arboricoccus</taxon>
    </lineage>
</organism>
<evidence type="ECO:0000259" key="4">
    <source>
        <dbReference type="PROSITE" id="PS50045"/>
    </source>
</evidence>
<keyword evidence="3" id="KW-0010">Activator</keyword>
<dbReference type="GO" id="GO:0006355">
    <property type="term" value="P:regulation of DNA-templated transcription"/>
    <property type="evidence" value="ECO:0007669"/>
    <property type="project" value="InterPro"/>
</dbReference>
<keyword evidence="2" id="KW-0067">ATP-binding</keyword>
<gene>
    <name evidence="5" type="ORF">SAMN07250955_108117</name>
</gene>
<dbReference type="InterPro" id="IPR025943">
    <property type="entry name" value="Sigma_54_int_dom_ATP-bd_2"/>
</dbReference>
<dbReference type="PROSITE" id="PS00676">
    <property type="entry name" value="SIGMA54_INTERACT_2"/>
    <property type="match status" value="1"/>
</dbReference>
<evidence type="ECO:0000313" key="5">
    <source>
        <dbReference type="EMBL" id="SNB71406.1"/>
    </source>
</evidence>
<dbReference type="PANTHER" id="PTHR32071">
    <property type="entry name" value="TRANSCRIPTIONAL REGULATORY PROTEIN"/>
    <property type="match status" value="1"/>
</dbReference>
<keyword evidence="1" id="KW-0547">Nucleotide-binding</keyword>
<evidence type="ECO:0000313" key="6">
    <source>
        <dbReference type="Proteomes" id="UP000197065"/>
    </source>
</evidence>
<dbReference type="PROSITE" id="PS50045">
    <property type="entry name" value="SIGMA54_INTERACT_4"/>
    <property type="match status" value="1"/>
</dbReference>
<sequence length="128" mass="13568">MAMTGLGPAFVAEDPTIRQSLKLIGRAVERRLPTLLRGPSGTDRDMMSREAHHLSSRKDAFVPVNCATQPESLIEAALCGHKEGALPAHARGGSAGLVVEADGGTLFLDEIGGMRPALQTVLLRLLDD</sequence>
<dbReference type="Proteomes" id="UP000197065">
    <property type="component" value="Unassembled WGS sequence"/>
</dbReference>
<evidence type="ECO:0000256" key="3">
    <source>
        <dbReference type="ARBA" id="ARBA00023159"/>
    </source>
</evidence>
<dbReference type="CDD" id="cd00009">
    <property type="entry name" value="AAA"/>
    <property type="match status" value="1"/>
</dbReference>
<evidence type="ECO:0000256" key="2">
    <source>
        <dbReference type="ARBA" id="ARBA00022840"/>
    </source>
</evidence>
<protein>
    <submittedName>
        <fullName evidence="5">Sigma-54 interaction domain-containing protein</fullName>
    </submittedName>
</protein>
<proteinExistence type="predicted"/>
<feature type="domain" description="Sigma-54 factor interaction" evidence="4">
    <location>
        <begin position="10"/>
        <end position="128"/>
    </location>
</feature>
<dbReference type="Gene3D" id="3.40.50.300">
    <property type="entry name" value="P-loop containing nucleotide triphosphate hydrolases"/>
    <property type="match status" value="1"/>
</dbReference>
<dbReference type="InterPro" id="IPR002078">
    <property type="entry name" value="Sigma_54_int"/>
</dbReference>
<dbReference type="Pfam" id="PF00158">
    <property type="entry name" value="Sigma54_activat"/>
    <property type="match status" value="1"/>
</dbReference>
<reference evidence="5 6" key="1">
    <citation type="submission" date="2017-06" db="EMBL/GenBank/DDBJ databases">
        <authorList>
            <person name="Kim H.J."/>
            <person name="Triplett B.A."/>
        </authorList>
    </citation>
    <scope>NUCLEOTIDE SEQUENCE [LARGE SCALE GENOMIC DNA]</scope>
    <source>
        <strain evidence="5 6">B29T1</strain>
    </source>
</reference>
<keyword evidence="6" id="KW-1185">Reference proteome</keyword>
<dbReference type="InterPro" id="IPR027417">
    <property type="entry name" value="P-loop_NTPase"/>
</dbReference>
<dbReference type="EMBL" id="FYEH01000008">
    <property type="protein sequence ID" value="SNB71406.1"/>
    <property type="molecule type" value="Genomic_DNA"/>
</dbReference>
<accession>A0A212RGA2</accession>
<name>A0A212RGA2_9PROT</name>
<dbReference type="PANTHER" id="PTHR32071:SF77">
    <property type="entry name" value="TRANSCRIPTIONAL REGULATORY PROTEIN"/>
    <property type="match status" value="1"/>
</dbReference>
<dbReference type="SUPFAM" id="SSF52540">
    <property type="entry name" value="P-loop containing nucleoside triphosphate hydrolases"/>
    <property type="match status" value="1"/>
</dbReference>